<protein>
    <recommendedName>
        <fullName evidence="3">Globin</fullName>
    </recommendedName>
</protein>
<comment type="caution">
    <text evidence="1">The sequence shown here is derived from an EMBL/GenBank/DDBJ whole genome shotgun (WGS) entry which is preliminary data.</text>
</comment>
<reference evidence="1 2" key="1">
    <citation type="submission" date="2023-01" db="EMBL/GenBank/DDBJ databases">
        <title>Psychrosphaera sp. nov., isolated from marine algae.</title>
        <authorList>
            <person name="Bayburt H."/>
            <person name="Choi B.J."/>
            <person name="Kim J.M."/>
            <person name="Choi D.G."/>
            <person name="Jeon C.O."/>
        </authorList>
    </citation>
    <scope>NUCLEOTIDE SEQUENCE [LARGE SCALE GENOMIC DNA]</scope>
    <source>
        <strain evidence="1 2">G1-22</strain>
    </source>
</reference>
<name>A0ABT5FGS5_9GAMM</name>
<evidence type="ECO:0000313" key="2">
    <source>
        <dbReference type="Proteomes" id="UP001528411"/>
    </source>
</evidence>
<evidence type="ECO:0000313" key="1">
    <source>
        <dbReference type="EMBL" id="MDC2890090.1"/>
    </source>
</evidence>
<dbReference type="Proteomes" id="UP001528411">
    <property type="component" value="Unassembled WGS sequence"/>
</dbReference>
<evidence type="ECO:0008006" key="3">
    <source>
        <dbReference type="Google" id="ProtNLM"/>
    </source>
</evidence>
<organism evidence="1 2">
    <name type="scientific">Psychrosphaera algicola</name>
    <dbReference type="NCBI Taxonomy" id="3023714"/>
    <lineage>
        <taxon>Bacteria</taxon>
        <taxon>Pseudomonadati</taxon>
        <taxon>Pseudomonadota</taxon>
        <taxon>Gammaproteobacteria</taxon>
        <taxon>Alteromonadales</taxon>
        <taxon>Pseudoalteromonadaceae</taxon>
        <taxon>Psychrosphaera</taxon>
    </lineage>
</organism>
<gene>
    <name evidence="1" type="ORF">PN838_16605</name>
</gene>
<keyword evidence="2" id="KW-1185">Reference proteome</keyword>
<dbReference type="RefSeq" id="WP_272181384.1">
    <property type="nucleotide sequence ID" value="NZ_JAQOMS010000002.1"/>
</dbReference>
<proteinExistence type="predicted"/>
<sequence length="142" mass="16514">MQQFEENNLDDICQFMLEYWQQEPTLGQLYRISDAMLEPKVDDKFHFGFQTRKVNEFKRLVPTFKELNPDVTAKEWNALLQRSLALIATAWVLSKPHSDLGADKHDFTKLATSLLTPFWEATLSKVVTLEKPKSGWRKLLGN</sequence>
<accession>A0ABT5FGS5</accession>
<dbReference type="EMBL" id="JAQOMS010000002">
    <property type="protein sequence ID" value="MDC2890090.1"/>
    <property type="molecule type" value="Genomic_DNA"/>
</dbReference>